<dbReference type="KEGG" id="caby:Cabys_784"/>
<evidence type="ECO:0000256" key="3">
    <source>
        <dbReference type="ARBA" id="ARBA00022989"/>
    </source>
</evidence>
<feature type="transmembrane region" description="Helical" evidence="5">
    <location>
        <begin position="256"/>
        <end position="273"/>
    </location>
</feature>
<dbReference type="PANTHER" id="PTHR43359">
    <property type="entry name" value="FORMATE HYDROGENLYASE SUBUNIT 4"/>
    <property type="match status" value="1"/>
</dbReference>
<keyword evidence="8" id="KW-1185">Reference proteome</keyword>
<evidence type="ECO:0000313" key="9">
    <source>
        <dbReference type="Proteomes" id="UP000183868"/>
    </source>
</evidence>
<dbReference type="eggNOG" id="COG0650">
    <property type="taxonomic scope" value="Bacteria"/>
</dbReference>
<dbReference type="EMBL" id="CM001402">
    <property type="protein sequence ID" value="EHO41631.1"/>
    <property type="molecule type" value="Genomic_DNA"/>
</dbReference>
<dbReference type="Pfam" id="PF00146">
    <property type="entry name" value="NADHdh"/>
    <property type="match status" value="1"/>
</dbReference>
<evidence type="ECO:0000256" key="5">
    <source>
        <dbReference type="SAM" id="Phobius"/>
    </source>
</evidence>
<dbReference type="STRING" id="880073.Cabys_784"/>
<feature type="transmembrane region" description="Helical" evidence="5">
    <location>
        <begin position="105"/>
        <end position="125"/>
    </location>
</feature>
<keyword evidence="4 5" id="KW-0472">Membrane</keyword>
<evidence type="ECO:0000256" key="1">
    <source>
        <dbReference type="ARBA" id="ARBA00004141"/>
    </source>
</evidence>
<dbReference type="InParanoid" id="H1XUT2"/>
<dbReference type="FunCoup" id="H1XUT2">
    <property type="interactions" value="72"/>
</dbReference>
<organism evidence="7 8">
    <name type="scientific">Caldithrix abyssi DSM 13497</name>
    <dbReference type="NCBI Taxonomy" id="880073"/>
    <lineage>
        <taxon>Bacteria</taxon>
        <taxon>Pseudomonadati</taxon>
        <taxon>Calditrichota</taxon>
        <taxon>Calditrichia</taxon>
        <taxon>Calditrichales</taxon>
        <taxon>Calditrichaceae</taxon>
        <taxon>Caldithrix</taxon>
    </lineage>
</organism>
<evidence type="ECO:0000256" key="2">
    <source>
        <dbReference type="ARBA" id="ARBA00022692"/>
    </source>
</evidence>
<dbReference type="GO" id="GO:0005886">
    <property type="term" value="C:plasma membrane"/>
    <property type="evidence" value="ECO:0007669"/>
    <property type="project" value="TreeGrafter"/>
</dbReference>
<comment type="subcellular location">
    <subcellularLocation>
        <location evidence="1">Membrane</location>
        <topology evidence="1">Multi-pass membrane protein</topology>
    </subcellularLocation>
</comment>
<gene>
    <name evidence="6" type="ORF">Cabys_784</name>
    <name evidence="7" type="ORF">Calab_2019</name>
</gene>
<protein>
    <submittedName>
        <fullName evidence="6">Membrane bound protein complex subunit mbxM</fullName>
    </submittedName>
    <submittedName>
        <fullName evidence="7">Respiratory-chain NADH dehydrogenase subunit 1</fullName>
    </submittedName>
</protein>
<proteinExistence type="predicted"/>
<keyword evidence="2 5" id="KW-0812">Transmembrane</keyword>
<dbReference type="EMBL" id="CP018099">
    <property type="protein sequence ID" value="APF17535.1"/>
    <property type="molecule type" value="Genomic_DNA"/>
</dbReference>
<keyword evidence="3 5" id="KW-1133">Transmembrane helix</keyword>
<name>H1XUT2_CALAY</name>
<feature type="transmembrane region" description="Helical" evidence="5">
    <location>
        <begin position="65"/>
        <end position="85"/>
    </location>
</feature>
<evidence type="ECO:0000256" key="4">
    <source>
        <dbReference type="ARBA" id="ARBA00023136"/>
    </source>
</evidence>
<reference evidence="7 8" key="1">
    <citation type="submission" date="2011-09" db="EMBL/GenBank/DDBJ databases">
        <title>The permanent draft genome of Caldithrix abyssi DSM 13497.</title>
        <authorList>
            <consortium name="US DOE Joint Genome Institute (JGI-PGF)"/>
            <person name="Lucas S."/>
            <person name="Han J."/>
            <person name="Lapidus A."/>
            <person name="Bruce D."/>
            <person name="Goodwin L."/>
            <person name="Pitluck S."/>
            <person name="Peters L."/>
            <person name="Kyrpides N."/>
            <person name="Mavromatis K."/>
            <person name="Ivanova N."/>
            <person name="Mikhailova N."/>
            <person name="Chertkov O."/>
            <person name="Detter J.C."/>
            <person name="Tapia R."/>
            <person name="Han C."/>
            <person name="Land M."/>
            <person name="Hauser L."/>
            <person name="Markowitz V."/>
            <person name="Cheng J.-F."/>
            <person name="Hugenholtz P."/>
            <person name="Woyke T."/>
            <person name="Wu D."/>
            <person name="Spring S."/>
            <person name="Brambilla E."/>
            <person name="Klenk H.-P."/>
            <person name="Eisen J.A."/>
        </authorList>
    </citation>
    <scope>NUCLEOTIDE SEQUENCE [LARGE SCALE GENOMIC DNA]</scope>
    <source>
        <strain evidence="7 8">DSM 13497</strain>
    </source>
</reference>
<reference evidence="6 9" key="2">
    <citation type="submission" date="2016-11" db="EMBL/GenBank/DDBJ databases">
        <title>Genomic analysis of Caldithrix abyssi and proposal of a novel bacterial phylum Caldithrichaeota.</title>
        <authorList>
            <person name="Kublanov I."/>
            <person name="Sigalova O."/>
            <person name="Gavrilov S."/>
            <person name="Lebedinsky A."/>
            <person name="Ivanova N."/>
            <person name="Daum C."/>
            <person name="Reddy T."/>
            <person name="Klenk H.P."/>
            <person name="Goker M."/>
            <person name="Reva O."/>
            <person name="Miroshnichenko M."/>
            <person name="Kyprides N."/>
            <person name="Woyke T."/>
            <person name="Gelfand M."/>
        </authorList>
    </citation>
    <scope>NUCLEOTIDE SEQUENCE [LARGE SCALE GENOMIC DNA]</scope>
    <source>
        <strain evidence="6 9">LF13</strain>
    </source>
</reference>
<dbReference type="HOGENOM" id="CLU_015134_0_2_0"/>
<dbReference type="PANTHER" id="PTHR43359:SF1">
    <property type="entry name" value="FORMATE HYDROGENLYASE SUBUNIT 4-RELATED"/>
    <property type="match status" value="1"/>
</dbReference>
<dbReference type="OrthoDB" id="9803734at2"/>
<feature type="transmembrane region" description="Helical" evidence="5">
    <location>
        <begin position="12"/>
        <end position="34"/>
    </location>
</feature>
<accession>H1XUT2</accession>
<dbReference type="Proteomes" id="UP000183868">
    <property type="component" value="Chromosome"/>
</dbReference>
<evidence type="ECO:0000313" key="7">
    <source>
        <dbReference type="EMBL" id="EHO41631.1"/>
    </source>
</evidence>
<sequence length="303" mass="33028">MEAIWTKIGYALASLFLIFNYGLLLIGVTMKIIARVHGRIGPPIWQPYVDILKSFSMRTAVSHGIMFYLGPVFRLAGGIGLYLLIPAVYGSTWLQNFSFSGDLLLVMYFIFFGMLGMALGAGEGGHPFSAMGIMRGLSQVTASEVPFALAVIALAAQHQTLSITEIVAAQQGGIAHWNMVTNPIATAAGMLAYLGMMMHAPFNVHMAPQEIPVGPPTEYNSSFLVLLQSNRSVFAAAKLILFMNLFFGGATSIVEMVIKTFLIFQFCVVVGVVFPRFKVEQSVRWLLKAPTLIGVLAVLIYSF</sequence>
<feature type="transmembrane region" description="Helical" evidence="5">
    <location>
        <begin position="285"/>
        <end position="302"/>
    </location>
</feature>
<dbReference type="InterPro" id="IPR052561">
    <property type="entry name" value="ComplexI_Subunit1"/>
</dbReference>
<evidence type="ECO:0000313" key="6">
    <source>
        <dbReference type="EMBL" id="APF17535.1"/>
    </source>
</evidence>
<dbReference type="InterPro" id="IPR001694">
    <property type="entry name" value="NADH_UbQ_OxRdtase_su1/FPO"/>
</dbReference>
<dbReference type="AlphaFoldDB" id="H1XUT2"/>
<evidence type="ECO:0000313" key="8">
    <source>
        <dbReference type="Proteomes" id="UP000004671"/>
    </source>
</evidence>
<dbReference type="PaxDb" id="880073-Calab_2019"/>
<dbReference type="Proteomes" id="UP000004671">
    <property type="component" value="Chromosome"/>
</dbReference>